<evidence type="ECO:0000256" key="4">
    <source>
        <dbReference type="PROSITE-ProRule" id="PRU10141"/>
    </source>
</evidence>
<keyword evidence="5" id="KW-0808">Transferase</keyword>
<feature type="binding site" evidence="4">
    <location>
        <position position="68"/>
    </location>
    <ligand>
        <name>ATP</name>
        <dbReference type="ChEBI" id="CHEBI:30616"/>
    </ligand>
</feature>
<keyword evidence="5" id="KW-0723">Serine/threonine-protein kinase</keyword>
<dbReference type="GO" id="GO:0005524">
    <property type="term" value="F:ATP binding"/>
    <property type="evidence" value="ECO:0007669"/>
    <property type="project" value="UniProtKB-UniRule"/>
</dbReference>
<keyword evidence="5" id="KW-0418">Kinase</keyword>
<dbReference type="KEGG" id="apln:112904422"/>
<dbReference type="InParanoid" id="A0A7F5R4A7"/>
<dbReference type="EC" id="2.7.11.1" evidence="1"/>
<dbReference type="PROSITE" id="PS00107">
    <property type="entry name" value="PROTEIN_KINASE_ATP"/>
    <property type="match status" value="1"/>
</dbReference>
<evidence type="ECO:0000256" key="5">
    <source>
        <dbReference type="RuleBase" id="RU000304"/>
    </source>
</evidence>
<sequence length="440" mass="50086">MAKLVKKPRKNGYKLPDPLPLGEILEDINKKKWILGPSIGKGGFGEIYSAREYTESSKPSKQYPYVIKIEPHANGPLFVEMHFYMRNAKPDEVLVDAFRLSKKMHHFGMPKYIASGSHQHDKQKYRFLVMEKFGSDIWKLFLENNRKFPPVTVFKLGIQILDVLEYIHSKGYVHADIKGANILLGEDSKNPKQVYLVDFGLASHFSSLLKPDPKKAHNGTIEYTSRDAHLGVQTRRGDLEILAYNLIQWLGCRLPWEENLDPASVQNSKNQYMNDIEQFLKTCFKNEKVPKTVANILKYITSLEVGDTPDYEHLRKILADGIKAESGSLKDPLEFNLSKKTPVKRKAARISGSNSSNVGEKKGNDKVVSKLVRKNTKKVRSAKPKEEKSATEDLNGSQILTQEMKRLKEKIEMKKANKKTKVTKVNHGRNLRSSNGHEDN</sequence>
<dbReference type="PANTHER" id="PTHR11909">
    <property type="entry name" value="CASEIN KINASE-RELATED"/>
    <property type="match status" value="1"/>
</dbReference>
<dbReference type="SMART" id="SM00220">
    <property type="entry name" value="S_TKc"/>
    <property type="match status" value="1"/>
</dbReference>
<dbReference type="FunCoup" id="A0A7F5R4A7">
    <property type="interactions" value="1323"/>
</dbReference>
<organism evidence="8 9">
    <name type="scientific">Agrilus planipennis</name>
    <name type="common">Emerald ash borer</name>
    <name type="synonym">Agrilus marcopoli</name>
    <dbReference type="NCBI Taxonomy" id="224129"/>
    <lineage>
        <taxon>Eukaryota</taxon>
        <taxon>Metazoa</taxon>
        <taxon>Ecdysozoa</taxon>
        <taxon>Arthropoda</taxon>
        <taxon>Hexapoda</taxon>
        <taxon>Insecta</taxon>
        <taxon>Pterygota</taxon>
        <taxon>Neoptera</taxon>
        <taxon>Endopterygota</taxon>
        <taxon>Coleoptera</taxon>
        <taxon>Polyphaga</taxon>
        <taxon>Elateriformia</taxon>
        <taxon>Buprestoidea</taxon>
        <taxon>Buprestidae</taxon>
        <taxon>Agrilinae</taxon>
        <taxon>Agrilus</taxon>
    </lineage>
</organism>
<dbReference type="OrthoDB" id="2687620at2759"/>
<dbReference type="Pfam" id="PF00069">
    <property type="entry name" value="Pkinase"/>
    <property type="match status" value="1"/>
</dbReference>
<evidence type="ECO:0000313" key="9">
    <source>
        <dbReference type="RefSeq" id="XP_025830214.1"/>
    </source>
</evidence>
<comment type="similarity">
    <text evidence="5">Belongs to the protein kinase superfamily.</text>
</comment>
<evidence type="ECO:0000256" key="3">
    <source>
        <dbReference type="ARBA" id="ARBA00022840"/>
    </source>
</evidence>
<protein>
    <recommendedName>
        <fullName evidence="1">non-specific serine/threonine protein kinase</fullName>
        <ecNumber evidence="1">2.7.11.1</ecNumber>
    </recommendedName>
</protein>
<keyword evidence="3 4" id="KW-0067">ATP-binding</keyword>
<evidence type="ECO:0000256" key="1">
    <source>
        <dbReference type="ARBA" id="ARBA00012513"/>
    </source>
</evidence>
<dbReference type="InterPro" id="IPR050235">
    <property type="entry name" value="CK1_Ser-Thr_kinase"/>
</dbReference>
<dbReference type="InterPro" id="IPR000719">
    <property type="entry name" value="Prot_kinase_dom"/>
</dbReference>
<evidence type="ECO:0000256" key="2">
    <source>
        <dbReference type="ARBA" id="ARBA00022741"/>
    </source>
</evidence>
<gene>
    <name evidence="9" type="primary">LOC112904422</name>
</gene>
<dbReference type="PROSITE" id="PS00108">
    <property type="entry name" value="PROTEIN_KINASE_ST"/>
    <property type="match status" value="1"/>
</dbReference>
<dbReference type="SUPFAM" id="SSF56112">
    <property type="entry name" value="Protein kinase-like (PK-like)"/>
    <property type="match status" value="1"/>
</dbReference>
<dbReference type="InterPro" id="IPR017441">
    <property type="entry name" value="Protein_kinase_ATP_BS"/>
</dbReference>
<feature type="compositionally biased region" description="Polar residues" evidence="6">
    <location>
        <begin position="392"/>
        <end position="401"/>
    </location>
</feature>
<keyword evidence="8" id="KW-1185">Reference proteome</keyword>
<keyword evidence="2 4" id="KW-0547">Nucleotide-binding</keyword>
<dbReference type="RefSeq" id="XP_025830214.1">
    <property type="nucleotide sequence ID" value="XM_025974429.1"/>
</dbReference>
<feature type="domain" description="Protein kinase" evidence="7">
    <location>
        <begin position="33"/>
        <end position="318"/>
    </location>
</feature>
<evidence type="ECO:0000256" key="6">
    <source>
        <dbReference type="SAM" id="MobiDB-lite"/>
    </source>
</evidence>
<dbReference type="Proteomes" id="UP000192223">
    <property type="component" value="Unplaced"/>
</dbReference>
<evidence type="ECO:0000313" key="8">
    <source>
        <dbReference type="Proteomes" id="UP000192223"/>
    </source>
</evidence>
<dbReference type="AlphaFoldDB" id="A0A7F5R4A7"/>
<proteinExistence type="inferred from homology"/>
<dbReference type="GO" id="GO:0004674">
    <property type="term" value="F:protein serine/threonine kinase activity"/>
    <property type="evidence" value="ECO:0007669"/>
    <property type="project" value="UniProtKB-KW"/>
</dbReference>
<reference evidence="9" key="1">
    <citation type="submission" date="2025-08" db="UniProtKB">
        <authorList>
            <consortium name="RefSeq"/>
        </authorList>
    </citation>
    <scope>IDENTIFICATION</scope>
    <source>
        <tissue evidence="9">Entire body</tissue>
    </source>
</reference>
<name>A0A7F5R4A7_AGRPL</name>
<feature type="region of interest" description="Disordered" evidence="6">
    <location>
        <begin position="347"/>
        <end position="366"/>
    </location>
</feature>
<dbReference type="InterPro" id="IPR011009">
    <property type="entry name" value="Kinase-like_dom_sf"/>
</dbReference>
<feature type="compositionally biased region" description="Basic and acidic residues" evidence="6">
    <location>
        <begin position="403"/>
        <end position="415"/>
    </location>
</feature>
<dbReference type="PROSITE" id="PS50011">
    <property type="entry name" value="PROTEIN_KINASE_DOM"/>
    <property type="match status" value="1"/>
</dbReference>
<dbReference type="GeneID" id="112904422"/>
<accession>A0A7F5R4A7</accession>
<feature type="compositionally biased region" description="Basic residues" evidence="6">
    <location>
        <begin position="416"/>
        <end position="430"/>
    </location>
</feature>
<dbReference type="Gene3D" id="1.10.510.10">
    <property type="entry name" value="Transferase(Phosphotransferase) domain 1"/>
    <property type="match status" value="1"/>
</dbReference>
<feature type="region of interest" description="Disordered" evidence="6">
    <location>
        <begin position="374"/>
        <end position="440"/>
    </location>
</feature>
<evidence type="ECO:0000259" key="7">
    <source>
        <dbReference type="PROSITE" id="PS50011"/>
    </source>
</evidence>
<dbReference type="InterPro" id="IPR008271">
    <property type="entry name" value="Ser/Thr_kinase_AS"/>
</dbReference>